<dbReference type="Gene3D" id="3.30.1520.10">
    <property type="entry name" value="Phox-like domain"/>
    <property type="match status" value="1"/>
</dbReference>
<dbReference type="EMBL" id="KV454414">
    <property type="protein sequence ID" value="ODQ63632.1"/>
    <property type="molecule type" value="Genomic_DNA"/>
</dbReference>
<dbReference type="SUPFAM" id="SSF64268">
    <property type="entry name" value="PX domain"/>
    <property type="match status" value="1"/>
</dbReference>
<dbReference type="Pfam" id="PF00787">
    <property type="entry name" value="PX"/>
    <property type="match status" value="1"/>
</dbReference>
<dbReference type="OrthoDB" id="2117459at2759"/>
<gene>
    <name evidence="3" type="ORF">NADFUDRAFT_84264</name>
</gene>
<name>A0A1E3PFA6_9ASCO</name>
<feature type="region of interest" description="Disordered" evidence="1">
    <location>
        <begin position="1"/>
        <end position="23"/>
    </location>
</feature>
<evidence type="ECO:0000313" key="3">
    <source>
        <dbReference type="EMBL" id="ODQ63632.1"/>
    </source>
</evidence>
<protein>
    <recommendedName>
        <fullName evidence="2">PX domain-containing protein</fullName>
    </recommendedName>
</protein>
<evidence type="ECO:0000313" key="4">
    <source>
        <dbReference type="Proteomes" id="UP000095009"/>
    </source>
</evidence>
<reference evidence="3 4" key="1">
    <citation type="journal article" date="2016" name="Proc. Natl. Acad. Sci. U.S.A.">
        <title>Comparative genomics of biotechnologically important yeasts.</title>
        <authorList>
            <person name="Riley R."/>
            <person name="Haridas S."/>
            <person name="Wolfe K.H."/>
            <person name="Lopes M.R."/>
            <person name="Hittinger C.T."/>
            <person name="Goeker M."/>
            <person name="Salamov A.A."/>
            <person name="Wisecaver J.H."/>
            <person name="Long T.M."/>
            <person name="Calvey C.H."/>
            <person name="Aerts A.L."/>
            <person name="Barry K.W."/>
            <person name="Choi C."/>
            <person name="Clum A."/>
            <person name="Coughlan A.Y."/>
            <person name="Deshpande S."/>
            <person name="Douglass A.P."/>
            <person name="Hanson S.J."/>
            <person name="Klenk H.-P."/>
            <person name="LaButti K.M."/>
            <person name="Lapidus A."/>
            <person name="Lindquist E.A."/>
            <person name="Lipzen A.M."/>
            <person name="Meier-Kolthoff J.P."/>
            <person name="Ohm R.A."/>
            <person name="Otillar R.P."/>
            <person name="Pangilinan J.L."/>
            <person name="Peng Y."/>
            <person name="Rokas A."/>
            <person name="Rosa C.A."/>
            <person name="Scheuner C."/>
            <person name="Sibirny A.A."/>
            <person name="Slot J.C."/>
            <person name="Stielow J.B."/>
            <person name="Sun H."/>
            <person name="Kurtzman C.P."/>
            <person name="Blackwell M."/>
            <person name="Grigoriev I.V."/>
            <person name="Jeffries T.W."/>
        </authorList>
    </citation>
    <scope>NUCLEOTIDE SEQUENCE [LARGE SCALE GENOMIC DNA]</scope>
    <source>
        <strain evidence="3 4">DSM 6958</strain>
    </source>
</reference>
<dbReference type="Proteomes" id="UP000095009">
    <property type="component" value="Unassembled WGS sequence"/>
</dbReference>
<accession>A0A1E3PFA6</accession>
<dbReference type="InterPro" id="IPR047168">
    <property type="entry name" value="LEC1-like"/>
</dbReference>
<dbReference type="PROSITE" id="PS50195">
    <property type="entry name" value="PX"/>
    <property type="match status" value="1"/>
</dbReference>
<dbReference type="GO" id="GO:0035091">
    <property type="term" value="F:phosphatidylinositol binding"/>
    <property type="evidence" value="ECO:0007669"/>
    <property type="project" value="InterPro"/>
</dbReference>
<feature type="compositionally biased region" description="Low complexity" evidence="1">
    <location>
        <begin position="247"/>
        <end position="260"/>
    </location>
</feature>
<dbReference type="InterPro" id="IPR001683">
    <property type="entry name" value="PX_dom"/>
</dbReference>
<evidence type="ECO:0000259" key="2">
    <source>
        <dbReference type="PROSITE" id="PS50195"/>
    </source>
</evidence>
<dbReference type="InterPro" id="IPR036871">
    <property type="entry name" value="PX_dom_sf"/>
</dbReference>
<dbReference type="PANTHER" id="PTHR47185">
    <property type="entry name" value="PX DOMAIN-CONTAINING PROTEIN YPR097W"/>
    <property type="match status" value="1"/>
</dbReference>
<dbReference type="PANTHER" id="PTHR47185:SF1">
    <property type="entry name" value="PX DOMAIN-CONTAINING PROTEIN YPR097W"/>
    <property type="match status" value="1"/>
</dbReference>
<dbReference type="AlphaFoldDB" id="A0A1E3PFA6"/>
<keyword evidence="4" id="KW-1185">Reference proteome</keyword>
<sequence length="1048" mass="120624">MASSQSRPLSQPEDPGDVTNADISSSALSDFSIAATTPELITPIEEHYLKRELLDLQIQQEILRFNNFDALERFGSPFKTKEEKHEEVQSKDPETKRHQIERRNSFSVDPSIDERLLSDPYYFNGFEAEFPIFRFIFTKHVITFPFLAAIPINPFFQNKLQPVLESFASKQISSTEDRREETKRHKIMRKLSKGVTIYLAAGLDTTSGLRERDEKVEISKTAEDFANKALLEKSEVSEKNADLKPQNSKGSSTNSSKASTDSNVKFINGVKLNVCGVRRKKVKTGAFSLFTEVHHEFIIESTMKTDQDENSIVTEKGTQRLKNTTFVARRYTEFKELDRKLHERFPGKQLPRLPGKNKQASEIKFDITNGTGNLTNMFSGIGLNSDDNSNANNGDNLDDDAYDDNDDEELVYKRGNTTGTTKLIREKQRMALRYYLHSLCEIVQIAKSPVLWEFLFKDKLVTLSRDERIDIELRKQMDLKRISDQTKFYKVAVQRAKEVEVYMNEFKTEIVKKDGLLRIFNEVKDNESISQLSPMFQNFITWAKIEISATLYSLFISSDNSQEFFTQIKKLHKFFPYMLVKNILRYSNPVAIMKAFIDLFLAQPFGKRSLLQNIFWVILGDDIKSQEKQISEVEAVIKKFSENNRQYDAATCRGYESIGTVVNHYVFKISEETRLKIREKCAQKKVAGHEIDSDLVYAIFVNLDLIFEGENLSDSEKTQIKLAGMIVRNLYLESERASGLKHYKSLHEPNAAATPKEQYDMIKKLLLLNIRKRDKDQLQQLWLEPRLGKLVQEIITIFYTPLIKIFKDGDLHIAIGNFEKFMNDLIKLVEKYNDCGGINNTDQLVEEFNNLLNQHQDNFFQFIHNIYVKDKEGLFDNIMRWMGDILQWIQYSPNKTKIDLQKVVRDGVQSDAVELYTIKQELDSIIKWKLSIKEWHERHILALNNHQNSNGNGPVNAELDWQDAVPLAGLSGADFGFDDNDFLELEAEHISDNEYGDEDDFEHNQVSGVSALPTAKKARAEPPPSKPELVAVPKLLFLFNKELTAKLA</sequence>
<proteinExistence type="predicted"/>
<dbReference type="STRING" id="857566.A0A1E3PFA6"/>
<organism evidence="3 4">
    <name type="scientific">Nadsonia fulvescens var. elongata DSM 6958</name>
    <dbReference type="NCBI Taxonomy" id="857566"/>
    <lineage>
        <taxon>Eukaryota</taxon>
        <taxon>Fungi</taxon>
        <taxon>Dikarya</taxon>
        <taxon>Ascomycota</taxon>
        <taxon>Saccharomycotina</taxon>
        <taxon>Dipodascomycetes</taxon>
        <taxon>Dipodascales</taxon>
        <taxon>Dipodascales incertae sedis</taxon>
        <taxon>Nadsonia</taxon>
    </lineage>
</organism>
<dbReference type="Pfam" id="PF12828">
    <property type="entry name" value="PXB"/>
    <property type="match status" value="1"/>
</dbReference>
<dbReference type="CDD" id="cd06869">
    <property type="entry name" value="PX_UP2_fungi"/>
    <property type="match status" value="1"/>
</dbReference>
<feature type="region of interest" description="Disordered" evidence="1">
    <location>
        <begin position="236"/>
        <end position="260"/>
    </location>
</feature>
<dbReference type="InterPro" id="IPR024555">
    <property type="entry name" value="PX-associated"/>
</dbReference>
<dbReference type="SMART" id="SM00312">
    <property type="entry name" value="PX"/>
    <property type="match status" value="1"/>
</dbReference>
<dbReference type="Pfam" id="PF12825">
    <property type="entry name" value="DUF3818"/>
    <property type="match status" value="1"/>
</dbReference>
<feature type="domain" description="PX" evidence="2">
    <location>
        <begin position="275"/>
        <end position="462"/>
    </location>
</feature>
<feature type="region of interest" description="Disordered" evidence="1">
    <location>
        <begin position="80"/>
        <end position="103"/>
    </location>
</feature>
<evidence type="ECO:0000256" key="1">
    <source>
        <dbReference type="SAM" id="MobiDB-lite"/>
    </source>
</evidence>
<dbReference type="InterPro" id="IPR024554">
    <property type="entry name" value="LEC1-like_C"/>
</dbReference>